<accession>A0A7X9XCT2</accession>
<evidence type="ECO:0000256" key="4">
    <source>
        <dbReference type="HAMAP-Rule" id="MF_00528"/>
    </source>
</evidence>
<evidence type="ECO:0000313" key="5">
    <source>
        <dbReference type="EMBL" id="NME72132.1"/>
    </source>
</evidence>
<feature type="active site" description="Proton acceptor" evidence="4">
    <location>
        <position position="74"/>
    </location>
</feature>
<sequence length="195" mass="21889">MIDLKGKKIILASKSPRRASLLTDMDIPFEVKVREVDESYPASLPPNEVAEYIANQKAKAFDDLEKDEIAIFSDTVVVNQNDVLGKPKDFEEAKAMLQGLSGKSHTVYSAVCIKTSSKVISFTDQTLVTFMPMSDEVLEYYINEKKPFDKAGAYGIQEWIGMTMIEKIEGSYFTVMGLPTAILYQKLIQILKEDN</sequence>
<dbReference type="InterPro" id="IPR029001">
    <property type="entry name" value="ITPase-like_fam"/>
</dbReference>
<dbReference type="CDD" id="cd00555">
    <property type="entry name" value="Maf"/>
    <property type="match status" value="1"/>
</dbReference>
<protein>
    <recommendedName>
        <fullName evidence="4">dTTP/UTP pyrophosphatase</fullName>
        <shortName evidence="4">dTTPase/UTPase</shortName>
        <ecNumber evidence="4">3.6.1.9</ecNumber>
    </recommendedName>
    <alternativeName>
        <fullName evidence="4">Nucleoside triphosphate pyrophosphatase</fullName>
    </alternativeName>
    <alternativeName>
        <fullName evidence="4">Nucleotide pyrophosphatase</fullName>
        <shortName evidence="4">Nucleotide PPase</shortName>
    </alternativeName>
</protein>
<dbReference type="EC" id="3.6.1.9" evidence="4"/>
<dbReference type="NCBIfam" id="TIGR00172">
    <property type="entry name" value="maf"/>
    <property type="match status" value="1"/>
</dbReference>
<evidence type="ECO:0000256" key="2">
    <source>
        <dbReference type="ARBA" id="ARBA00022801"/>
    </source>
</evidence>
<dbReference type="PIRSF" id="PIRSF006305">
    <property type="entry name" value="Maf"/>
    <property type="match status" value="1"/>
</dbReference>
<organism evidence="5 6">
    <name type="scientific">Flammeovirga aprica JL-4</name>
    <dbReference type="NCBI Taxonomy" id="694437"/>
    <lineage>
        <taxon>Bacteria</taxon>
        <taxon>Pseudomonadati</taxon>
        <taxon>Bacteroidota</taxon>
        <taxon>Cytophagia</taxon>
        <taxon>Cytophagales</taxon>
        <taxon>Flammeovirgaceae</taxon>
        <taxon>Flammeovirga</taxon>
    </lineage>
</organism>
<keyword evidence="2 4" id="KW-0378">Hydrolase</keyword>
<dbReference type="GO" id="GO:0005737">
    <property type="term" value="C:cytoplasm"/>
    <property type="evidence" value="ECO:0007669"/>
    <property type="project" value="UniProtKB-SubCell"/>
</dbReference>
<evidence type="ECO:0000313" key="6">
    <source>
        <dbReference type="Proteomes" id="UP000576082"/>
    </source>
</evidence>
<gene>
    <name evidence="5" type="primary">maf</name>
    <name evidence="5" type="ORF">HHU12_29495</name>
</gene>
<comment type="caution">
    <text evidence="5">The sequence shown here is derived from an EMBL/GenBank/DDBJ whole genome shotgun (WGS) entry which is preliminary data.</text>
</comment>
<proteinExistence type="inferred from homology"/>
<dbReference type="GO" id="GO:0009117">
    <property type="term" value="P:nucleotide metabolic process"/>
    <property type="evidence" value="ECO:0007669"/>
    <property type="project" value="UniProtKB-KW"/>
</dbReference>
<feature type="site" description="Important for substrate specificity" evidence="4">
    <location>
        <position position="17"/>
    </location>
</feature>
<dbReference type="InterPro" id="IPR003697">
    <property type="entry name" value="Maf-like"/>
</dbReference>
<keyword evidence="6" id="KW-1185">Reference proteome</keyword>
<dbReference type="PANTHER" id="PTHR43213:SF5">
    <property type="entry name" value="BIFUNCTIONAL DTTP_UTP PYROPHOSPHATASE_METHYLTRANSFERASE PROTEIN-RELATED"/>
    <property type="match status" value="1"/>
</dbReference>
<dbReference type="EMBL" id="JABANE010000137">
    <property type="protein sequence ID" value="NME72132.1"/>
    <property type="molecule type" value="Genomic_DNA"/>
</dbReference>
<comment type="subcellular location">
    <subcellularLocation>
        <location evidence="4">Cytoplasm</location>
    </subcellularLocation>
</comment>
<comment type="function">
    <text evidence="4">Nucleoside triphosphate pyrophosphatase that hydrolyzes dTTP and UTP. May have a dual role in cell division arrest and in preventing the incorporation of modified nucleotides into cellular nucleic acids.</text>
</comment>
<dbReference type="PANTHER" id="PTHR43213">
    <property type="entry name" value="BIFUNCTIONAL DTTP/UTP PYROPHOSPHATASE/METHYLTRANSFERASE PROTEIN-RELATED"/>
    <property type="match status" value="1"/>
</dbReference>
<dbReference type="Proteomes" id="UP000576082">
    <property type="component" value="Unassembled WGS sequence"/>
</dbReference>
<feature type="site" description="Important for substrate specificity" evidence="4">
    <location>
        <position position="75"/>
    </location>
</feature>
<comment type="caution">
    <text evidence="4">Lacks conserved residue(s) required for the propagation of feature annotation.</text>
</comment>
<dbReference type="GO" id="GO:0047429">
    <property type="term" value="F:nucleoside triphosphate diphosphatase activity"/>
    <property type="evidence" value="ECO:0007669"/>
    <property type="project" value="UniProtKB-EC"/>
</dbReference>
<dbReference type="Pfam" id="PF02545">
    <property type="entry name" value="Maf"/>
    <property type="match status" value="1"/>
</dbReference>
<comment type="similarity">
    <text evidence="4">Belongs to the Maf family. YhdE subfamily.</text>
</comment>
<evidence type="ECO:0000256" key="1">
    <source>
        <dbReference type="ARBA" id="ARBA00001968"/>
    </source>
</evidence>
<dbReference type="RefSeq" id="WP_169660326.1">
    <property type="nucleotide sequence ID" value="NZ_JABANE010000137.1"/>
</dbReference>
<keyword evidence="4" id="KW-0963">Cytoplasm</keyword>
<comment type="catalytic activity">
    <reaction evidence="4">
        <text>UTP + H2O = UMP + diphosphate + H(+)</text>
        <dbReference type="Rhea" id="RHEA:29395"/>
        <dbReference type="ChEBI" id="CHEBI:15377"/>
        <dbReference type="ChEBI" id="CHEBI:15378"/>
        <dbReference type="ChEBI" id="CHEBI:33019"/>
        <dbReference type="ChEBI" id="CHEBI:46398"/>
        <dbReference type="ChEBI" id="CHEBI:57865"/>
        <dbReference type="EC" id="3.6.1.9"/>
    </reaction>
</comment>
<comment type="cofactor">
    <cofactor evidence="1 4">
        <name>a divalent metal cation</name>
        <dbReference type="ChEBI" id="CHEBI:60240"/>
    </cofactor>
</comment>
<comment type="catalytic activity">
    <reaction evidence="4">
        <text>dTTP + H2O = dTMP + diphosphate + H(+)</text>
        <dbReference type="Rhea" id="RHEA:28534"/>
        <dbReference type="ChEBI" id="CHEBI:15377"/>
        <dbReference type="ChEBI" id="CHEBI:15378"/>
        <dbReference type="ChEBI" id="CHEBI:33019"/>
        <dbReference type="ChEBI" id="CHEBI:37568"/>
        <dbReference type="ChEBI" id="CHEBI:63528"/>
        <dbReference type="EC" id="3.6.1.9"/>
    </reaction>
</comment>
<evidence type="ECO:0000256" key="3">
    <source>
        <dbReference type="ARBA" id="ARBA00023080"/>
    </source>
</evidence>
<reference evidence="5 6" key="1">
    <citation type="submission" date="2020-04" db="EMBL/GenBank/DDBJ databases">
        <title>Flammeovirga sp. SR4, a novel species isolated from seawater.</title>
        <authorList>
            <person name="Wang X."/>
        </authorList>
    </citation>
    <scope>NUCLEOTIDE SEQUENCE [LARGE SCALE GENOMIC DNA]</scope>
    <source>
        <strain evidence="5 6">ATCC 23126</strain>
    </source>
</reference>
<dbReference type="SUPFAM" id="SSF52972">
    <property type="entry name" value="ITPase-like"/>
    <property type="match status" value="1"/>
</dbReference>
<feature type="site" description="Important for substrate specificity" evidence="4">
    <location>
        <position position="157"/>
    </location>
</feature>
<keyword evidence="3 4" id="KW-0546">Nucleotide metabolism</keyword>
<dbReference type="AlphaFoldDB" id="A0A7X9XCT2"/>
<dbReference type="HAMAP" id="MF_00528">
    <property type="entry name" value="Maf"/>
    <property type="match status" value="1"/>
</dbReference>
<name>A0A7X9XCT2_9BACT</name>
<dbReference type="Gene3D" id="3.90.950.10">
    <property type="match status" value="1"/>
</dbReference>